<sequence length="484" mass="54971">MSILLHRLDQASSLDLSPFQPFVFGPRSVEHYATLTQGVVAGQNANRQSSSKLSPHETVVALLDRKKVLKTAVEGDLAVDCDLEDVESCLVPVSPAFYDPRFLTPLLSSYMSQDKPRLSLRPLMNSNLLSVPLSLLASRHKSSRLTAFALLIHFRRTIAETSLKDRDLWTKFVDVLAASVGDLSERIPRVVACFLALSASVLADPTHFMHRPIAKFLFLKPELDLRNIPEFYRLFDSPDLNHFQQRSWILFVLKVGLRDATDYQCLLRRDLLKLLLVFFCSPAAKESEKIVILKILENLTLDSTVGQNLLHERGLLSWLIELIPVPGNAKMSSVNQLRSILSVGGNLWRMVFHEEEPEKRKKKPLALNFLLDFDLFCRRICATQDSLLTAEVFLDVLRLLAQVRRALRDRLPQWATVELDSVEQEQLLRRTCTFVFAASARHQSVVQELLDLVNGDFKGLPLERQRALRDLKDVIDSDDSLGRR</sequence>
<dbReference type="GO" id="GO:0000466">
    <property type="term" value="P:maturation of 5.8S rRNA from tricistronic rRNA transcript (SSU-rRNA, 5.8S rRNA, LSU-rRNA)"/>
    <property type="evidence" value="ECO:0007669"/>
    <property type="project" value="TreeGrafter"/>
</dbReference>
<organism evidence="2">
    <name type="scientific">Cyprideis torosa</name>
    <dbReference type="NCBI Taxonomy" id="163714"/>
    <lineage>
        <taxon>Eukaryota</taxon>
        <taxon>Metazoa</taxon>
        <taxon>Ecdysozoa</taxon>
        <taxon>Arthropoda</taxon>
        <taxon>Crustacea</taxon>
        <taxon>Oligostraca</taxon>
        <taxon>Ostracoda</taxon>
        <taxon>Podocopa</taxon>
        <taxon>Podocopida</taxon>
        <taxon>Cytherocopina</taxon>
        <taxon>Cytheroidea</taxon>
        <taxon>Cytherideidae</taxon>
        <taxon>Cyprideis</taxon>
    </lineage>
</organism>
<reference evidence="2" key="1">
    <citation type="submission" date="2020-11" db="EMBL/GenBank/DDBJ databases">
        <authorList>
            <person name="Tran Van P."/>
        </authorList>
    </citation>
    <scope>NUCLEOTIDE SEQUENCE</scope>
</reference>
<evidence type="ECO:0000259" key="1">
    <source>
        <dbReference type="Pfam" id="PF16201"/>
    </source>
</evidence>
<dbReference type="PANTHER" id="PTHR13500">
    <property type="entry name" value="NUCLEOLAR PRERIBOSOMAL-ASSOCIATED PROTEIN 1"/>
    <property type="match status" value="1"/>
</dbReference>
<dbReference type="Pfam" id="PF16201">
    <property type="entry name" value="NopRA1"/>
    <property type="match status" value="1"/>
</dbReference>
<dbReference type="EMBL" id="OB660805">
    <property type="protein sequence ID" value="CAD7226341.1"/>
    <property type="molecule type" value="Genomic_DNA"/>
</dbReference>
<dbReference type="InterPro" id="IPR032436">
    <property type="entry name" value="URB1_C"/>
</dbReference>
<dbReference type="AlphaFoldDB" id="A0A7R8W7E9"/>
<evidence type="ECO:0000313" key="2">
    <source>
        <dbReference type="EMBL" id="CAD7226341.1"/>
    </source>
</evidence>
<protein>
    <recommendedName>
        <fullName evidence="1">URB1 C-terminal domain-containing protein</fullName>
    </recommendedName>
</protein>
<dbReference type="PANTHER" id="PTHR13500:SF0">
    <property type="entry name" value="NUCLEOLAR PRE-RIBOSOMAL-ASSOCIATED PROTEIN 1"/>
    <property type="match status" value="1"/>
</dbReference>
<accession>A0A7R8W7E9</accession>
<dbReference type="OrthoDB" id="6434972at2759"/>
<dbReference type="GO" id="GO:0000463">
    <property type="term" value="P:maturation of LSU-rRNA from tricistronic rRNA transcript (SSU-rRNA, 5.8S rRNA, LSU-rRNA)"/>
    <property type="evidence" value="ECO:0007669"/>
    <property type="project" value="TreeGrafter"/>
</dbReference>
<feature type="domain" description="URB1 C-terminal" evidence="1">
    <location>
        <begin position="129"/>
        <end position="318"/>
    </location>
</feature>
<dbReference type="InterPro" id="IPR039844">
    <property type="entry name" value="URB1"/>
</dbReference>
<dbReference type="GO" id="GO:0005730">
    <property type="term" value="C:nucleolus"/>
    <property type="evidence" value="ECO:0007669"/>
    <property type="project" value="TreeGrafter"/>
</dbReference>
<name>A0A7R8W7E9_9CRUS</name>
<proteinExistence type="predicted"/>
<gene>
    <name evidence="2" type="ORF">CTOB1V02_LOCUS4261</name>
</gene>